<dbReference type="Pfam" id="PF00046">
    <property type="entry name" value="Homeodomain"/>
    <property type="match status" value="1"/>
</dbReference>
<dbReference type="GO" id="GO:0045892">
    <property type="term" value="P:negative regulation of DNA-templated transcription"/>
    <property type="evidence" value="ECO:0007669"/>
    <property type="project" value="TreeGrafter"/>
</dbReference>
<evidence type="ECO:0000256" key="2">
    <source>
        <dbReference type="ARBA" id="ARBA00022473"/>
    </source>
</evidence>
<dbReference type="SMART" id="SM00389">
    <property type="entry name" value="HOX"/>
    <property type="match status" value="1"/>
</dbReference>
<reference evidence="17" key="1">
    <citation type="journal article" date="2014" name="PLoS ONE">
        <title>The genome and linkage map of the northern pike (Esox lucius): conserved synteny revealed between the salmonid sister group and the Neoteleostei.</title>
        <authorList>
            <person name="Rondeau E.B."/>
            <person name="Minkley D.R."/>
            <person name="Leong J.S."/>
            <person name="Messmer A.M."/>
            <person name="Jantzen J.R."/>
            <person name="von Schalburg K.R."/>
            <person name="Lemon C."/>
            <person name="Bird N.H."/>
            <person name="Koop B.F."/>
        </authorList>
    </citation>
    <scope>NUCLEOTIDE SEQUENCE</scope>
</reference>
<protein>
    <recommendedName>
        <fullName evidence="15">Homeobox domain-containing protein</fullName>
    </recommendedName>
</protein>
<dbReference type="PROSITE" id="PS00027">
    <property type="entry name" value="HOMEOBOX_1"/>
    <property type="match status" value="1"/>
</dbReference>
<keyword evidence="4" id="KW-0524">Neurogenesis</keyword>
<evidence type="ECO:0000256" key="8">
    <source>
        <dbReference type="ARBA" id="ARBA00023163"/>
    </source>
</evidence>
<feature type="DNA-binding region" description="Homeobox" evidence="12">
    <location>
        <begin position="172"/>
        <end position="231"/>
    </location>
</feature>
<reference evidence="16" key="4">
    <citation type="submission" date="2025-09" db="UniProtKB">
        <authorList>
            <consortium name="Ensembl"/>
        </authorList>
    </citation>
    <scope>IDENTIFICATION</scope>
</reference>
<dbReference type="PROSITE" id="PS50071">
    <property type="entry name" value="HOMEOBOX_2"/>
    <property type="match status" value="1"/>
</dbReference>
<feature type="compositionally biased region" description="Basic and acidic residues" evidence="14">
    <location>
        <begin position="120"/>
        <end position="141"/>
    </location>
</feature>
<keyword evidence="8" id="KW-0804">Transcription</keyword>
<dbReference type="Proteomes" id="UP000265140">
    <property type="component" value="Chromosome 24"/>
</dbReference>
<dbReference type="SUPFAM" id="SSF46689">
    <property type="entry name" value="Homeodomain-like"/>
    <property type="match status" value="1"/>
</dbReference>
<evidence type="ECO:0000256" key="14">
    <source>
        <dbReference type="SAM" id="MobiDB-lite"/>
    </source>
</evidence>
<dbReference type="CDD" id="cd00086">
    <property type="entry name" value="homeodomain"/>
    <property type="match status" value="1"/>
</dbReference>
<dbReference type="Gene3D" id="1.10.10.60">
    <property type="entry name" value="Homeodomain-like"/>
    <property type="match status" value="1"/>
</dbReference>
<evidence type="ECO:0000256" key="13">
    <source>
        <dbReference type="RuleBase" id="RU000682"/>
    </source>
</evidence>
<comment type="subcellular location">
    <subcellularLocation>
        <location evidence="1 12 13">Nucleus</location>
    </subcellularLocation>
</comment>
<keyword evidence="5" id="KW-0805">Transcription regulation</keyword>
<keyword evidence="2" id="KW-0217">Developmental protein</keyword>
<sequence length="303" mass="33806">MLDKVPETQRNDPASRSSSFSIENLLRSTTRTTDRRSKTEDEGGCKETGLSYNQVAVIESRCSQVERQVSYFRLNAQRLAEAGCISDWCGTSPNKAWGDLHSPQCHSRNSDDTGYSLPTSDRDSPALPERVEDNEPDERAEGSLTDDKDDETGSLCFARDDGETPDSKGARKKKTRTVFSRSQVFQLESTFDIKRYLSSTERAGLAASLQLTETQVKIWFQNRRNKWKRQLAADMEATSISYSTQRIVRVPILYHESAAPGTLSGNLAQVSPPLVGFTSTVNHPLSQFTHPIAFIRSQMTGIV</sequence>
<evidence type="ECO:0000256" key="5">
    <source>
        <dbReference type="ARBA" id="ARBA00023015"/>
    </source>
</evidence>
<feature type="region of interest" description="Disordered" evidence="14">
    <location>
        <begin position="1"/>
        <end position="47"/>
    </location>
</feature>
<evidence type="ECO:0000256" key="3">
    <source>
        <dbReference type="ARBA" id="ARBA00022782"/>
    </source>
</evidence>
<dbReference type="GO" id="GO:0000981">
    <property type="term" value="F:DNA-binding transcription factor activity, RNA polymerase II-specific"/>
    <property type="evidence" value="ECO:0007669"/>
    <property type="project" value="InterPro"/>
</dbReference>
<dbReference type="PANTHER" id="PTHR46110">
    <property type="entry name" value="HOMEOBOX PROTEIN HMX"/>
    <property type="match status" value="1"/>
</dbReference>
<organism evidence="16 17">
    <name type="scientific">Esox lucius</name>
    <name type="common">Northern pike</name>
    <dbReference type="NCBI Taxonomy" id="8010"/>
    <lineage>
        <taxon>Eukaryota</taxon>
        <taxon>Metazoa</taxon>
        <taxon>Chordata</taxon>
        <taxon>Craniata</taxon>
        <taxon>Vertebrata</taxon>
        <taxon>Euteleostomi</taxon>
        <taxon>Actinopterygii</taxon>
        <taxon>Neopterygii</taxon>
        <taxon>Teleostei</taxon>
        <taxon>Protacanthopterygii</taxon>
        <taxon>Esociformes</taxon>
        <taxon>Esocidae</taxon>
        <taxon>Esox</taxon>
    </lineage>
</organism>
<feature type="region of interest" description="Disordered" evidence="14">
    <location>
        <begin position="99"/>
        <end position="175"/>
    </location>
</feature>
<evidence type="ECO:0000259" key="15">
    <source>
        <dbReference type="PROSITE" id="PS50071"/>
    </source>
</evidence>
<feature type="domain" description="Homeobox" evidence="15">
    <location>
        <begin position="170"/>
        <end position="230"/>
    </location>
</feature>
<evidence type="ECO:0000256" key="11">
    <source>
        <dbReference type="ARBA" id="ARBA00053510"/>
    </source>
</evidence>
<keyword evidence="17" id="KW-1185">Reference proteome</keyword>
<evidence type="ECO:0000256" key="7">
    <source>
        <dbReference type="ARBA" id="ARBA00023155"/>
    </source>
</evidence>
<evidence type="ECO:0000256" key="1">
    <source>
        <dbReference type="ARBA" id="ARBA00004123"/>
    </source>
</evidence>
<accession>A0A3P8YEC9</accession>
<dbReference type="PANTHER" id="PTHR46110:SF1">
    <property type="entry name" value="HOMEOBOX PROTEIN HMX1"/>
    <property type="match status" value="1"/>
</dbReference>
<evidence type="ECO:0000256" key="10">
    <source>
        <dbReference type="ARBA" id="ARBA00038165"/>
    </source>
</evidence>
<feature type="compositionally biased region" description="Basic and acidic residues" evidence="14">
    <location>
        <begin position="1"/>
        <end position="10"/>
    </location>
</feature>
<dbReference type="GO" id="GO:0000977">
    <property type="term" value="F:RNA polymerase II transcription regulatory region sequence-specific DNA binding"/>
    <property type="evidence" value="ECO:0007669"/>
    <property type="project" value="TreeGrafter"/>
</dbReference>
<dbReference type="FunFam" id="1.10.10.60:FF:000053">
    <property type="entry name" value="H6 family homeobox 2"/>
    <property type="match status" value="1"/>
</dbReference>
<dbReference type="Bgee" id="ENSELUG00000014960">
    <property type="expression patterns" value="Expressed in camera-type eye and 2 other cell types or tissues"/>
</dbReference>
<reference evidence="16" key="2">
    <citation type="submission" date="2020-02" db="EMBL/GenBank/DDBJ databases">
        <title>Esox lucius (northern pike) genome, fEsoLuc1, primary haplotype.</title>
        <authorList>
            <person name="Myers G."/>
            <person name="Karagic N."/>
            <person name="Meyer A."/>
            <person name="Pippel M."/>
            <person name="Reichard M."/>
            <person name="Winkler S."/>
            <person name="Tracey A."/>
            <person name="Sims Y."/>
            <person name="Howe K."/>
            <person name="Rhie A."/>
            <person name="Formenti G."/>
            <person name="Durbin R."/>
            <person name="Fedrigo O."/>
            <person name="Jarvis E.D."/>
        </authorList>
    </citation>
    <scope>NUCLEOTIDE SEQUENCE [LARGE SCALE GENOMIC DNA]</scope>
</reference>
<evidence type="ECO:0000256" key="4">
    <source>
        <dbReference type="ARBA" id="ARBA00022902"/>
    </source>
</evidence>
<evidence type="ECO:0000256" key="6">
    <source>
        <dbReference type="ARBA" id="ARBA00023125"/>
    </source>
</evidence>
<dbReference type="InterPro" id="IPR001356">
    <property type="entry name" value="HD"/>
</dbReference>
<evidence type="ECO:0000313" key="17">
    <source>
        <dbReference type="Proteomes" id="UP000265140"/>
    </source>
</evidence>
<evidence type="ECO:0000313" key="16">
    <source>
        <dbReference type="Ensembl" id="ENSELUP00000014973.2"/>
    </source>
</evidence>
<keyword evidence="9 12" id="KW-0539">Nucleus</keyword>
<reference evidence="16" key="3">
    <citation type="submission" date="2025-08" db="UniProtKB">
        <authorList>
            <consortium name="Ensembl"/>
        </authorList>
    </citation>
    <scope>IDENTIFICATION</scope>
</reference>
<dbReference type="AlphaFoldDB" id="A0A3P8YEC9"/>
<dbReference type="GeneTree" id="ENSGT00940000162580"/>
<dbReference type="GO" id="GO:0030154">
    <property type="term" value="P:cell differentiation"/>
    <property type="evidence" value="ECO:0007669"/>
    <property type="project" value="UniProtKB-KW"/>
</dbReference>
<dbReference type="InterPro" id="IPR020479">
    <property type="entry name" value="HD_metazoa"/>
</dbReference>
<dbReference type="PRINTS" id="PR00024">
    <property type="entry name" value="HOMEOBOX"/>
</dbReference>
<keyword evidence="6 12" id="KW-0238">DNA-binding</keyword>
<keyword evidence="7 12" id="KW-0371">Homeobox</keyword>
<dbReference type="InterPro" id="IPR009057">
    <property type="entry name" value="Homeodomain-like_sf"/>
</dbReference>
<dbReference type="Ensembl" id="ENSELUT00000039144.3">
    <property type="protein sequence ID" value="ENSELUP00000014973.2"/>
    <property type="gene ID" value="ENSELUG00000014960.3"/>
</dbReference>
<evidence type="ECO:0000256" key="12">
    <source>
        <dbReference type="PROSITE-ProRule" id="PRU00108"/>
    </source>
</evidence>
<name>A0A3P8YEC9_ESOLU</name>
<feature type="compositionally biased region" description="Basic and acidic residues" evidence="14">
    <location>
        <begin position="158"/>
        <end position="169"/>
    </location>
</feature>
<comment type="function">
    <text evidence="11">Transcription factor involved in specification of neuronal cell types and which is required for inner ear and hypothalamus development. Binds to the 5'-CAAGTG-3' core sequence.</text>
</comment>
<gene>
    <name evidence="16" type="primary">HMX1</name>
</gene>
<feature type="compositionally biased region" description="Polar residues" evidence="14">
    <location>
        <begin position="104"/>
        <end position="119"/>
    </location>
</feature>
<dbReference type="GO" id="GO:0007399">
    <property type="term" value="P:nervous system development"/>
    <property type="evidence" value="ECO:0007669"/>
    <property type="project" value="UniProtKB-KW"/>
</dbReference>
<feature type="compositionally biased region" description="Basic and acidic residues" evidence="14">
    <location>
        <begin position="32"/>
        <end position="45"/>
    </location>
</feature>
<keyword evidence="3" id="KW-0221">Differentiation</keyword>
<dbReference type="InterPro" id="IPR051300">
    <property type="entry name" value="HMX_Homeobox_TF"/>
</dbReference>
<feature type="compositionally biased region" description="Polar residues" evidence="14">
    <location>
        <begin position="11"/>
        <end position="22"/>
    </location>
</feature>
<dbReference type="GO" id="GO:0005634">
    <property type="term" value="C:nucleus"/>
    <property type="evidence" value="ECO:0007669"/>
    <property type="project" value="UniProtKB-SubCell"/>
</dbReference>
<evidence type="ECO:0000256" key="9">
    <source>
        <dbReference type="ARBA" id="ARBA00023242"/>
    </source>
</evidence>
<dbReference type="InterPro" id="IPR017970">
    <property type="entry name" value="Homeobox_CS"/>
</dbReference>
<dbReference type="KEGG" id="els:105020661"/>
<proteinExistence type="inferred from homology"/>
<comment type="similarity">
    <text evidence="10">Belongs to the HMX homeobox family.</text>
</comment>